<protein>
    <submittedName>
        <fullName evidence="4">Nucleoside hydrolase</fullName>
    </submittedName>
</protein>
<evidence type="ECO:0000313" key="6">
    <source>
        <dbReference type="Proteomes" id="UP000241454"/>
    </source>
</evidence>
<dbReference type="SUPFAM" id="SSF53590">
    <property type="entry name" value="Nucleoside hydrolase"/>
    <property type="match status" value="1"/>
</dbReference>
<proteinExistence type="predicted"/>
<dbReference type="Pfam" id="PF01156">
    <property type="entry name" value="IU_nuc_hydro"/>
    <property type="match status" value="1"/>
</dbReference>
<dbReference type="EMBL" id="JANFYM010000003">
    <property type="protein sequence ID" value="MCQ4792887.1"/>
    <property type="molecule type" value="Genomic_DNA"/>
</dbReference>
<sequence length="404" mass="42195">MTSTPCSGNRKLILDVDTGIDDALALAYLASFNEVDLLGIIGTYGNVVADTAVRNTRYVLDRLGLHHVPAMAGSTHPSWADSFIADAGCAQFHGVDGLGGFGPVADSSVPDSVVVNAIPSDCQTCSDGICASEAGTCTSAVRRLISVGGYDVHDPHANPSTDSFALSFAMGDRAMRADTVHSPALPEGVRFIIDTIRRFGSDVTVVATGPLTDIAAAIDAAPDIASSLQLVMMGGTLTQEGNCWDATAETNIIQDPEAADRVFHSEADTTMVGLDVTHQCLLGRAATAGWRGTELGDFLADMADFSIEANAKADARLFAKGMPLHDPLAAAVAIDPGLVGCFDLPMKVETQTGDFHGTRGRTIGDPAGLIDPSAPRVHVALTVDHDRFVADFAHRIAHMVAARA</sequence>
<evidence type="ECO:0000256" key="2">
    <source>
        <dbReference type="ARBA" id="ARBA00023295"/>
    </source>
</evidence>
<reference evidence="4 6" key="1">
    <citation type="submission" date="2018-03" db="EMBL/GenBank/DDBJ databases">
        <authorList>
            <person name="Keele B.F."/>
        </authorList>
    </citation>
    <scope>NUCLEOTIDE SEQUENCE [LARGE SCALE GENOMIC DNA]</scope>
    <source>
        <strain evidence="4 6">1-11</strain>
    </source>
</reference>
<dbReference type="GO" id="GO:0008477">
    <property type="term" value="F:purine nucleosidase activity"/>
    <property type="evidence" value="ECO:0007669"/>
    <property type="project" value="TreeGrafter"/>
</dbReference>
<keyword evidence="2" id="KW-0326">Glycosidase</keyword>
<reference evidence="5" key="2">
    <citation type="submission" date="2022-06" db="EMBL/GenBank/DDBJ databases">
        <title>Isolation of gut microbiota from human fecal samples.</title>
        <authorList>
            <person name="Pamer E.G."/>
            <person name="Barat B."/>
            <person name="Waligurski E."/>
            <person name="Medina S."/>
            <person name="Paddock L."/>
            <person name="Mostad J."/>
        </authorList>
    </citation>
    <scope>NUCLEOTIDE SEQUENCE</scope>
    <source>
        <strain evidence="5">SL.1.01</strain>
    </source>
</reference>
<evidence type="ECO:0000259" key="3">
    <source>
        <dbReference type="Pfam" id="PF01156"/>
    </source>
</evidence>
<dbReference type="RefSeq" id="WP_107646386.1">
    <property type="nucleotide sequence ID" value="NZ_CP028341.1"/>
</dbReference>
<dbReference type="InterPro" id="IPR023186">
    <property type="entry name" value="IUNH"/>
</dbReference>
<dbReference type="InterPro" id="IPR001910">
    <property type="entry name" value="Inosine/uridine_hydrolase_dom"/>
</dbReference>
<dbReference type="EMBL" id="CP028341">
    <property type="protein sequence ID" value="AVT45695.1"/>
    <property type="molecule type" value="Genomic_DNA"/>
</dbReference>
<dbReference type="PANTHER" id="PTHR12304:SF4">
    <property type="entry name" value="URIDINE NUCLEOSIDASE"/>
    <property type="match status" value="1"/>
</dbReference>
<dbReference type="AlphaFoldDB" id="A0A2R4G4A8"/>
<dbReference type="GO" id="GO:0005829">
    <property type="term" value="C:cytosol"/>
    <property type="evidence" value="ECO:0007669"/>
    <property type="project" value="TreeGrafter"/>
</dbReference>
<dbReference type="PANTHER" id="PTHR12304">
    <property type="entry name" value="INOSINE-URIDINE PREFERRING NUCLEOSIDE HYDROLASE"/>
    <property type="match status" value="1"/>
</dbReference>
<dbReference type="Proteomes" id="UP000241454">
    <property type="component" value="Chromosome"/>
</dbReference>
<gene>
    <name evidence="4" type="ORF">C8077_07140</name>
    <name evidence="5" type="ORF">NE692_05350</name>
</gene>
<accession>A0A2R4G4A8</accession>
<evidence type="ECO:0000313" key="4">
    <source>
        <dbReference type="EMBL" id="AVT45695.1"/>
    </source>
</evidence>
<name>A0A2R4G4A8_BIFAD</name>
<dbReference type="InterPro" id="IPR036452">
    <property type="entry name" value="Ribo_hydro-like"/>
</dbReference>
<dbReference type="GO" id="GO:0006152">
    <property type="term" value="P:purine nucleoside catabolic process"/>
    <property type="evidence" value="ECO:0007669"/>
    <property type="project" value="TreeGrafter"/>
</dbReference>
<dbReference type="Gene3D" id="3.90.245.10">
    <property type="entry name" value="Ribonucleoside hydrolase-like"/>
    <property type="match status" value="1"/>
</dbReference>
<evidence type="ECO:0000313" key="5">
    <source>
        <dbReference type="EMBL" id="MCQ4792887.1"/>
    </source>
</evidence>
<evidence type="ECO:0000256" key="1">
    <source>
        <dbReference type="ARBA" id="ARBA00022801"/>
    </source>
</evidence>
<feature type="domain" description="Inosine/uridine-preferring nucleoside hydrolase" evidence="3">
    <location>
        <begin position="12"/>
        <end position="389"/>
    </location>
</feature>
<dbReference type="Proteomes" id="UP001206013">
    <property type="component" value="Unassembled WGS sequence"/>
</dbReference>
<keyword evidence="1 4" id="KW-0378">Hydrolase</keyword>
<organism evidence="4 6">
    <name type="scientific">Bifidobacterium adolescentis</name>
    <dbReference type="NCBI Taxonomy" id="1680"/>
    <lineage>
        <taxon>Bacteria</taxon>
        <taxon>Bacillati</taxon>
        <taxon>Actinomycetota</taxon>
        <taxon>Actinomycetes</taxon>
        <taxon>Bifidobacteriales</taxon>
        <taxon>Bifidobacteriaceae</taxon>
        <taxon>Bifidobacterium</taxon>
    </lineage>
</organism>